<dbReference type="InterPro" id="IPR011008">
    <property type="entry name" value="Dimeric_a/b-barrel"/>
</dbReference>
<evidence type="ECO:0000313" key="3">
    <source>
        <dbReference type="Proteomes" id="UP000008037"/>
    </source>
</evidence>
<dbReference type="BioCyc" id="CNIT1237085:G1324-1365-MONOMER"/>
<dbReference type="Pfam" id="PF01037">
    <property type="entry name" value="AsnC_trans_reg"/>
    <property type="match status" value="1"/>
</dbReference>
<organism evidence="2 3">
    <name type="scientific">Nitrososphaera gargensis (strain Ga9.2)</name>
    <dbReference type="NCBI Taxonomy" id="1237085"/>
    <lineage>
        <taxon>Archaea</taxon>
        <taxon>Nitrososphaerota</taxon>
        <taxon>Nitrososphaeria</taxon>
        <taxon>Nitrososphaerales</taxon>
        <taxon>Nitrososphaeraceae</taxon>
        <taxon>Nitrososphaera</taxon>
    </lineage>
</organism>
<dbReference type="HOGENOM" id="CLU_170329_2_0_2"/>
<keyword evidence="3" id="KW-1185">Reference proteome</keyword>
<dbReference type="SUPFAM" id="SSF54909">
    <property type="entry name" value="Dimeric alpha+beta barrel"/>
    <property type="match status" value="1"/>
</dbReference>
<accession>K0IEW0</accession>
<dbReference type="InterPro" id="IPR019887">
    <property type="entry name" value="Tscrpt_reg_AsnC/Lrp_C"/>
</dbReference>
<gene>
    <name evidence="2" type="ordered locus">Ngar_c13670</name>
</gene>
<dbReference type="EMBL" id="CP002408">
    <property type="protein sequence ID" value="AFU58305.1"/>
    <property type="molecule type" value="Genomic_DNA"/>
</dbReference>
<dbReference type="OrthoDB" id="8136at2157"/>
<dbReference type="RefSeq" id="WP_015018842.1">
    <property type="nucleotide sequence ID" value="NC_018719.1"/>
</dbReference>
<dbReference type="InParanoid" id="K0IEW0"/>
<feature type="domain" description="Transcription regulator AsnC/Lrp ligand binding" evidence="1">
    <location>
        <begin position="6"/>
        <end position="75"/>
    </location>
</feature>
<dbReference type="Gene3D" id="3.30.70.920">
    <property type="match status" value="1"/>
</dbReference>
<protein>
    <recommendedName>
        <fullName evidence="1">Transcription regulator AsnC/Lrp ligand binding domain-containing protein</fullName>
    </recommendedName>
</protein>
<evidence type="ECO:0000259" key="1">
    <source>
        <dbReference type="Pfam" id="PF01037"/>
    </source>
</evidence>
<dbReference type="GeneID" id="13797626"/>
<sequence>MAEAYVLINCDLGTEDGVIKELKSISGVSEVKGVFGVYDVIAKVNAPSESDIKKVIAKIRSMSSIKSSLTMMVIEGQGD</sequence>
<evidence type="ECO:0000313" key="2">
    <source>
        <dbReference type="EMBL" id="AFU58305.1"/>
    </source>
</evidence>
<name>K0IEW0_NITGG</name>
<proteinExistence type="predicted"/>
<dbReference type="AlphaFoldDB" id="K0IEW0"/>
<reference evidence="2 3" key="1">
    <citation type="journal article" date="2012" name="Environ. Microbiol.">
        <title>The genome of the ammonia-oxidizing Candidatus Nitrososphaera gargensis: insights into metabolic versatility and environmental adaptations.</title>
        <authorList>
            <person name="Spang A."/>
            <person name="Poehlein A."/>
            <person name="Offre P."/>
            <person name="Zumbragel S."/>
            <person name="Haider S."/>
            <person name="Rychlik N."/>
            <person name="Nowka B."/>
            <person name="Schmeisser C."/>
            <person name="Lebedeva E.V."/>
            <person name="Rattei T."/>
            <person name="Bohm C."/>
            <person name="Schmid M."/>
            <person name="Galushko A."/>
            <person name="Hatzenpichler R."/>
            <person name="Weinmaier T."/>
            <person name="Daniel R."/>
            <person name="Schleper C."/>
            <person name="Spieck E."/>
            <person name="Streit W."/>
            <person name="Wagner M."/>
        </authorList>
    </citation>
    <scope>NUCLEOTIDE SEQUENCE [LARGE SCALE GENOMIC DNA]</scope>
    <source>
        <strain evidence="3">Ga9.2</strain>
    </source>
</reference>
<dbReference type="STRING" id="1237085.Ngar_c13670"/>
<dbReference type="Proteomes" id="UP000008037">
    <property type="component" value="Chromosome"/>
</dbReference>
<dbReference type="KEGG" id="nga:Ngar_c13670"/>